<dbReference type="EMBL" id="CACRTG010000034">
    <property type="protein sequence ID" value="VYT32797.1"/>
    <property type="molecule type" value="Genomic_DNA"/>
</dbReference>
<evidence type="ECO:0000313" key="1">
    <source>
        <dbReference type="EMBL" id="VYT32797.1"/>
    </source>
</evidence>
<dbReference type="AlphaFoldDB" id="A0A6N2VST1"/>
<sequence length="133" mass="15509">MKQKLCKFSDEEYSVLESIKTSVPEVSTCMGAIRFLIKKYQLELETQQSIAHSLNDISTELQKLQKTLSYAERNTEVSVNALNTLLMLHNPKACYLTDVYKHPAIEYAEENIREKVTHNKQRKDFRKQKGNRK</sequence>
<organism evidence="1">
    <name type="scientific">[Clostridium] nexile</name>
    <dbReference type="NCBI Taxonomy" id="29361"/>
    <lineage>
        <taxon>Bacteria</taxon>
        <taxon>Bacillati</taxon>
        <taxon>Bacillota</taxon>
        <taxon>Clostridia</taxon>
        <taxon>Lachnospirales</taxon>
        <taxon>Lachnospiraceae</taxon>
        <taxon>Tyzzerella</taxon>
    </lineage>
</organism>
<reference evidence="1" key="1">
    <citation type="submission" date="2019-11" db="EMBL/GenBank/DDBJ databases">
        <authorList>
            <person name="Feng L."/>
        </authorList>
    </citation>
    <scope>NUCLEOTIDE SEQUENCE</scope>
    <source>
        <strain evidence="1">CnexileLFYP112</strain>
    </source>
</reference>
<name>A0A6N2VST1_9FIRM</name>
<gene>
    <name evidence="1" type="ORF">CNLFYP112_00527</name>
</gene>
<accession>A0A6N2VST1</accession>
<proteinExistence type="predicted"/>
<protein>
    <submittedName>
        <fullName evidence="1">Uncharacterized protein</fullName>
    </submittedName>
</protein>